<gene>
    <name evidence="1" type="ORF">ANCCAN_22079</name>
</gene>
<keyword evidence="2" id="KW-1185">Reference proteome</keyword>
<evidence type="ECO:0000313" key="2">
    <source>
        <dbReference type="Proteomes" id="UP000252519"/>
    </source>
</evidence>
<sequence>LLRCRCTKVRFCLFLRHELDHPALLQPINSRPCSKVILTLDPFKDI</sequence>
<dbReference type="AlphaFoldDB" id="A0A368FPJ9"/>
<accession>A0A368FPJ9</accession>
<feature type="non-terminal residue" evidence="1">
    <location>
        <position position="1"/>
    </location>
</feature>
<dbReference type="EMBL" id="JOJR01001153">
    <property type="protein sequence ID" value="RCN32117.1"/>
    <property type="molecule type" value="Genomic_DNA"/>
</dbReference>
<name>A0A368FPJ9_ANCCA</name>
<reference evidence="1 2" key="1">
    <citation type="submission" date="2014-10" db="EMBL/GenBank/DDBJ databases">
        <title>Draft genome of the hookworm Ancylostoma caninum.</title>
        <authorList>
            <person name="Mitreva M."/>
        </authorList>
    </citation>
    <scope>NUCLEOTIDE SEQUENCE [LARGE SCALE GENOMIC DNA]</scope>
    <source>
        <strain evidence="1 2">Baltimore</strain>
    </source>
</reference>
<dbReference type="Proteomes" id="UP000252519">
    <property type="component" value="Unassembled WGS sequence"/>
</dbReference>
<evidence type="ECO:0000313" key="1">
    <source>
        <dbReference type="EMBL" id="RCN32117.1"/>
    </source>
</evidence>
<organism evidence="1 2">
    <name type="scientific">Ancylostoma caninum</name>
    <name type="common">Dog hookworm</name>
    <dbReference type="NCBI Taxonomy" id="29170"/>
    <lineage>
        <taxon>Eukaryota</taxon>
        <taxon>Metazoa</taxon>
        <taxon>Ecdysozoa</taxon>
        <taxon>Nematoda</taxon>
        <taxon>Chromadorea</taxon>
        <taxon>Rhabditida</taxon>
        <taxon>Rhabditina</taxon>
        <taxon>Rhabditomorpha</taxon>
        <taxon>Strongyloidea</taxon>
        <taxon>Ancylostomatidae</taxon>
        <taxon>Ancylostomatinae</taxon>
        <taxon>Ancylostoma</taxon>
    </lineage>
</organism>
<proteinExistence type="predicted"/>
<comment type="caution">
    <text evidence="1">The sequence shown here is derived from an EMBL/GenBank/DDBJ whole genome shotgun (WGS) entry which is preliminary data.</text>
</comment>
<protein>
    <submittedName>
        <fullName evidence="1">Uncharacterized protein</fullName>
    </submittedName>
</protein>